<evidence type="ECO:0000313" key="1">
    <source>
        <dbReference type="EMBL" id="MBI6550127.1"/>
    </source>
</evidence>
<sequence>MSKSLMDTAVTWEVTKYLLAEKHDNEMVLIINELDEMIDQTIRNAMHIAQRVSFEIKQREEKSHDQ</sequence>
<dbReference type="RefSeq" id="WP_198690898.1">
    <property type="nucleotide sequence ID" value="NZ_CAWPUD010000055.1"/>
</dbReference>
<dbReference type="EMBL" id="JACOII010000055">
    <property type="protein sequence ID" value="MBI6550127.1"/>
    <property type="molecule type" value="Genomic_DNA"/>
</dbReference>
<accession>A0ABS0U8B7</accession>
<comment type="caution">
    <text evidence="1">The sequence shown here is derived from an EMBL/GenBank/DDBJ whole genome shotgun (WGS) entry which is preliminary data.</text>
</comment>
<name>A0ABS0U8B7_9GAMM</name>
<dbReference type="Proteomes" id="UP000696184">
    <property type="component" value="Unassembled WGS sequence"/>
</dbReference>
<organism evidence="1 2">
    <name type="scientific">Xenorhabdus lircayensis</name>
    <dbReference type="NCBI Taxonomy" id="2763499"/>
    <lineage>
        <taxon>Bacteria</taxon>
        <taxon>Pseudomonadati</taxon>
        <taxon>Pseudomonadota</taxon>
        <taxon>Gammaproteobacteria</taxon>
        <taxon>Enterobacterales</taxon>
        <taxon>Morganellaceae</taxon>
        <taxon>Xenorhabdus</taxon>
    </lineage>
</organism>
<proteinExistence type="predicted"/>
<protein>
    <submittedName>
        <fullName evidence="1">Uncharacterized protein</fullName>
    </submittedName>
</protein>
<reference evidence="1 2" key="1">
    <citation type="submission" date="2020-08" db="EMBL/GenBank/DDBJ databases">
        <title>Description of Xenorhabdus lircayensis sp. nov., the symbiotic bacterium associated with the entomopathogenic nematode Steirnernema unicornum.</title>
        <authorList>
            <person name="Castaneda-Alvarez C."/>
            <person name="Prodan S."/>
            <person name="Zamorano A."/>
            <person name="San-Blas E."/>
            <person name="Aballay E."/>
        </authorList>
    </citation>
    <scope>NUCLEOTIDE SEQUENCE [LARGE SCALE GENOMIC DNA]</scope>
    <source>
        <strain evidence="1 2">VLS</strain>
    </source>
</reference>
<keyword evidence="2" id="KW-1185">Reference proteome</keyword>
<gene>
    <name evidence="1" type="ORF">H8A87_15795</name>
</gene>
<evidence type="ECO:0000313" key="2">
    <source>
        <dbReference type="Proteomes" id="UP000696184"/>
    </source>
</evidence>